<name>A0ABW7XNW1_9MICO</name>
<dbReference type="EMBL" id="JBIRYI010000013">
    <property type="protein sequence ID" value="MFI2489212.1"/>
    <property type="molecule type" value="Genomic_DNA"/>
</dbReference>
<evidence type="ECO:0000313" key="3">
    <source>
        <dbReference type="Proteomes" id="UP001611580"/>
    </source>
</evidence>
<protein>
    <submittedName>
        <fullName evidence="2">Polyphosphate--glucose phosphotransferase</fullName>
        <ecNumber evidence="2">2.7.1.63</ecNumber>
    </submittedName>
</protein>
<dbReference type="Pfam" id="PF00480">
    <property type="entry name" value="ROK"/>
    <property type="match status" value="1"/>
</dbReference>
<evidence type="ECO:0000313" key="2">
    <source>
        <dbReference type="EMBL" id="MFI2489212.1"/>
    </source>
</evidence>
<sequence length="248" mass="25663">MPDLAFGIDIGGSAIKAGRVDLGSGEVQHKLSHVTTPVPSTPDAVIAAVGRLLDLHGVTRATPVGLSVPAPVVHGVVPFMANLDQGWAGVDVPTLVEARLGQPVVAVNDADAAALGEVRFGAAKGVSGTVIVTTLGTGIGSGVVVDGRLVPNVELGHLEIDSYDAETRASARQKNVENLTWAQWAARLQLYYSHVEKLFSPDLFVVGGAISEQAPHFLPLLDLRTPIVPAVLRNRAGVVGAAYAASRA</sequence>
<dbReference type="PANTHER" id="PTHR18964">
    <property type="entry name" value="ROK (REPRESSOR, ORF, KINASE) FAMILY"/>
    <property type="match status" value="1"/>
</dbReference>
<keyword evidence="3" id="KW-1185">Reference proteome</keyword>
<dbReference type="PANTHER" id="PTHR18964:SF149">
    <property type="entry name" value="BIFUNCTIONAL UDP-N-ACETYLGLUCOSAMINE 2-EPIMERASE_N-ACETYLMANNOSAMINE KINASE"/>
    <property type="match status" value="1"/>
</dbReference>
<comment type="caution">
    <text evidence="2">The sequence shown here is derived from an EMBL/GenBank/DDBJ whole genome shotgun (WGS) entry which is preliminary data.</text>
</comment>
<gene>
    <name evidence="2" type="primary">ppgK</name>
    <name evidence="2" type="ORF">ACH47X_20045</name>
</gene>
<dbReference type="Gene3D" id="3.30.420.40">
    <property type="match status" value="2"/>
</dbReference>
<reference evidence="2 3" key="1">
    <citation type="submission" date="2024-10" db="EMBL/GenBank/DDBJ databases">
        <title>The Natural Products Discovery Center: Release of the First 8490 Sequenced Strains for Exploring Actinobacteria Biosynthetic Diversity.</title>
        <authorList>
            <person name="Kalkreuter E."/>
            <person name="Kautsar S.A."/>
            <person name="Yang D."/>
            <person name="Bader C.D."/>
            <person name="Teijaro C.N."/>
            <person name="Fluegel L."/>
            <person name="Davis C.M."/>
            <person name="Simpson J.R."/>
            <person name="Lauterbach L."/>
            <person name="Steele A.D."/>
            <person name="Gui C."/>
            <person name="Meng S."/>
            <person name="Li G."/>
            <person name="Viehrig K."/>
            <person name="Ye F."/>
            <person name="Su P."/>
            <person name="Kiefer A.F."/>
            <person name="Nichols A."/>
            <person name="Cepeda A.J."/>
            <person name="Yan W."/>
            <person name="Fan B."/>
            <person name="Jiang Y."/>
            <person name="Adhikari A."/>
            <person name="Zheng C.-J."/>
            <person name="Schuster L."/>
            <person name="Cowan T.M."/>
            <person name="Smanski M.J."/>
            <person name="Chevrette M.G."/>
            <person name="De Carvalho L.P.S."/>
            <person name="Shen B."/>
        </authorList>
    </citation>
    <scope>NUCLEOTIDE SEQUENCE [LARGE SCALE GENOMIC DNA]</scope>
    <source>
        <strain evidence="2 3">NPDC019481</strain>
    </source>
</reference>
<keyword evidence="2" id="KW-0808">Transferase</keyword>
<evidence type="ECO:0000256" key="1">
    <source>
        <dbReference type="ARBA" id="ARBA00006479"/>
    </source>
</evidence>
<dbReference type="SUPFAM" id="SSF53067">
    <property type="entry name" value="Actin-like ATPase domain"/>
    <property type="match status" value="1"/>
</dbReference>
<dbReference type="Proteomes" id="UP001611580">
    <property type="component" value="Unassembled WGS sequence"/>
</dbReference>
<accession>A0ABW7XNW1</accession>
<dbReference type="NCBIfam" id="NF045942">
    <property type="entry name" value="PolPhglucPhase"/>
    <property type="match status" value="1"/>
</dbReference>
<proteinExistence type="inferred from homology"/>
<organism evidence="2 3">
    <name type="scientific">Promicromonospora kroppenstedtii</name>
    <dbReference type="NCBI Taxonomy" id="440482"/>
    <lineage>
        <taxon>Bacteria</taxon>
        <taxon>Bacillati</taxon>
        <taxon>Actinomycetota</taxon>
        <taxon>Actinomycetes</taxon>
        <taxon>Micrococcales</taxon>
        <taxon>Promicromonosporaceae</taxon>
        <taxon>Promicromonospora</taxon>
    </lineage>
</organism>
<dbReference type="EC" id="2.7.1.63" evidence="2"/>
<dbReference type="RefSeq" id="WP_397406284.1">
    <property type="nucleotide sequence ID" value="NZ_JBIRYI010000013.1"/>
</dbReference>
<comment type="similarity">
    <text evidence="1">Belongs to the ROK (NagC/XylR) family.</text>
</comment>
<dbReference type="InterPro" id="IPR043129">
    <property type="entry name" value="ATPase_NBD"/>
</dbReference>
<dbReference type="GO" id="GO:0047330">
    <property type="term" value="F:polyphosphate-glucose phosphotransferase activity"/>
    <property type="evidence" value="ECO:0007669"/>
    <property type="project" value="UniProtKB-EC"/>
</dbReference>
<dbReference type="InterPro" id="IPR000600">
    <property type="entry name" value="ROK"/>
</dbReference>